<keyword evidence="3" id="KW-0237">DNA synthesis</keyword>
<dbReference type="PANTHER" id="PTHR11276">
    <property type="entry name" value="DNA POLYMERASE TYPE-X FAMILY MEMBER"/>
    <property type="match status" value="1"/>
</dbReference>
<dbReference type="Pfam" id="PF10391">
    <property type="entry name" value="DNA_pol_lambd_f"/>
    <property type="match status" value="1"/>
</dbReference>
<dbReference type="Gene3D" id="3.30.210.10">
    <property type="entry name" value="DNA polymerase, thumb domain"/>
    <property type="match status" value="1"/>
</dbReference>
<dbReference type="PRINTS" id="PR00870">
    <property type="entry name" value="DNAPOLXBETA"/>
</dbReference>
<comment type="similarity">
    <text evidence="1">Belongs to the DNA polymerase type-X family.</text>
</comment>
<dbReference type="InterPro" id="IPR043519">
    <property type="entry name" value="NT_sf"/>
</dbReference>
<evidence type="ECO:0000256" key="10">
    <source>
        <dbReference type="ARBA" id="ARBA00023204"/>
    </source>
</evidence>
<evidence type="ECO:0000256" key="11">
    <source>
        <dbReference type="ARBA" id="ARBA00023239"/>
    </source>
</evidence>
<keyword evidence="10" id="KW-0234">DNA repair</keyword>
<dbReference type="InterPro" id="IPR019843">
    <property type="entry name" value="DNA_pol-X_BS"/>
</dbReference>
<dbReference type="SUPFAM" id="SSF81585">
    <property type="entry name" value="PsbU/PolX domain-like"/>
    <property type="match status" value="1"/>
</dbReference>
<dbReference type="InterPro" id="IPR022312">
    <property type="entry name" value="DNA_pol_X"/>
</dbReference>
<dbReference type="Pfam" id="PF14791">
    <property type="entry name" value="DNA_pol_B_thumb"/>
    <property type="match status" value="1"/>
</dbReference>
<evidence type="ECO:0000256" key="7">
    <source>
        <dbReference type="ARBA" id="ARBA00022763"/>
    </source>
</evidence>
<organism evidence="15 16">
    <name type="scientific">Nothophoma quercina</name>
    <dbReference type="NCBI Taxonomy" id="749835"/>
    <lineage>
        <taxon>Eukaryota</taxon>
        <taxon>Fungi</taxon>
        <taxon>Dikarya</taxon>
        <taxon>Ascomycota</taxon>
        <taxon>Pezizomycotina</taxon>
        <taxon>Dothideomycetes</taxon>
        <taxon>Pleosporomycetidae</taxon>
        <taxon>Pleosporales</taxon>
        <taxon>Pleosporineae</taxon>
        <taxon>Didymellaceae</taxon>
        <taxon>Nothophoma</taxon>
    </lineage>
</organism>
<evidence type="ECO:0000256" key="3">
    <source>
        <dbReference type="ARBA" id="ARBA00022634"/>
    </source>
</evidence>
<keyword evidence="8" id="KW-0239">DNA-directed DNA polymerase</keyword>
<dbReference type="CDD" id="cd00141">
    <property type="entry name" value="NT_POLXc"/>
    <property type="match status" value="1"/>
</dbReference>
<dbReference type="SUPFAM" id="SSF81301">
    <property type="entry name" value="Nucleotidyltransferase"/>
    <property type="match status" value="1"/>
</dbReference>
<proteinExistence type="inferred from homology"/>
<dbReference type="PRINTS" id="PR00869">
    <property type="entry name" value="DNAPOLX"/>
</dbReference>
<evidence type="ECO:0000313" key="16">
    <source>
        <dbReference type="Proteomes" id="UP001521222"/>
    </source>
</evidence>
<dbReference type="InterPro" id="IPR029398">
    <property type="entry name" value="PolB_thumb"/>
</dbReference>
<dbReference type="SMART" id="SM00483">
    <property type="entry name" value="POLXc"/>
    <property type="match status" value="1"/>
</dbReference>
<keyword evidence="6" id="KW-0235">DNA replication</keyword>
<reference evidence="15 16" key="1">
    <citation type="submission" date="2024-02" db="EMBL/GenBank/DDBJ databases">
        <title>De novo assembly and annotation of 12 fungi associated with fruit tree decline syndrome in Ontario, Canada.</title>
        <authorList>
            <person name="Sulman M."/>
            <person name="Ellouze W."/>
            <person name="Ilyukhin E."/>
        </authorList>
    </citation>
    <scope>NUCLEOTIDE SEQUENCE [LARGE SCALE GENOMIC DNA]</scope>
    <source>
        <strain evidence="15 16">M97-236</strain>
    </source>
</reference>
<dbReference type="Gene3D" id="3.30.460.10">
    <property type="entry name" value="Beta Polymerase, domain 2"/>
    <property type="match status" value="1"/>
</dbReference>
<evidence type="ECO:0000256" key="6">
    <source>
        <dbReference type="ARBA" id="ARBA00022705"/>
    </source>
</evidence>
<feature type="region of interest" description="Disordered" evidence="13">
    <location>
        <begin position="392"/>
        <end position="428"/>
    </location>
</feature>
<dbReference type="InterPro" id="IPR002008">
    <property type="entry name" value="DNA_pol_X_beta-like"/>
</dbReference>
<feature type="region of interest" description="Disordered" evidence="13">
    <location>
        <begin position="295"/>
        <end position="345"/>
    </location>
</feature>
<protein>
    <recommendedName>
        <fullName evidence="2">DNA-directed DNA polymerase</fullName>
        <ecNumber evidence="2">2.7.7.7</ecNumber>
    </recommendedName>
</protein>
<keyword evidence="16" id="KW-1185">Reference proteome</keyword>
<dbReference type="Pfam" id="PF14716">
    <property type="entry name" value="HHH_8"/>
    <property type="match status" value="1"/>
</dbReference>
<evidence type="ECO:0000256" key="5">
    <source>
        <dbReference type="ARBA" id="ARBA00022695"/>
    </source>
</evidence>
<dbReference type="InterPro" id="IPR018944">
    <property type="entry name" value="DNA_pol_lambd_fingers_domain"/>
</dbReference>
<evidence type="ECO:0000256" key="12">
    <source>
        <dbReference type="ARBA" id="ARBA00049244"/>
    </source>
</evidence>
<feature type="domain" description="DNA-directed DNA polymerase X" evidence="14">
    <location>
        <begin position="465"/>
        <end position="792"/>
    </location>
</feature>
<evidence type="ECO:0000256" key="4">
    <source>
        <dbReference type="ARBA" id="ARBA00022679"/>
    </source>
</evidence>
<name>A0ABR3QJ15_9PLEO</name>
<accession>A0ABR3QJ15</accession>
<dbReference type="InterPro" id="IPR037160">
    <property type="entry name" value="DNA_Pol_thumb_sf"/>
</dbReference>
<dbReference type="Gene3D" id="3.40.50.10190">
    <property type="entry name" value="BRCT domain"/>
    <property type="match status" value="1"/>
</dbReference>
<dbReference type="InterPro" id="IPR036420">
    <property type="entry name" value="BRCT_dom_sf"/>
</dbReference>
<evidence type="ECO:0000313" key="15">
    <source>
        <dbReference type="EMBL" id="KAL1592150.1"/>
    </source>
</evidence>
<evidence type="ECO:0000256" key="13">
    <source>
        <dbReference type="SAM" id="MobiDB-lite"/>
    </source>
</evidence>
<keyword evidence="9" id="KW-0238">DNA-binding</keyword>
<keyword evidence="5" id="KW-0548">Nucleotidyltransferase</keyword>
<dbReference type="Proteomes" id="UP001521222">
    <property type="component" value="Unassembled WGS sequence"/>
</dbReference>
<dbReference type="EMBL" id="JAKIXB020000049">
    <property type="protein sequence ID" value="KAL1592150.1"/>
    <property type="molecule type" value="Genomic_DNA"/>
</dbReference>
<gene>
    <name evidence="15" type="ORF">SLS59_009919</name>
</gene>
<dbReference type="PROSITE" id="PS00522">
    <property type="entry name" value="DNA_POLYMERASE_X"/>
    <property type="match status" value="1"/>
</dbReference>
<feature type="compositionally biased region" description="Polar residues" evidence="13">
    <location>
        <begin position="321"/>
        <end position="335"/>
    </location>
</feature>
<dbReference type="PANTHER" id="PTHR11276:SF28">
    <property type="entry name" value="DNA POLYMERASE LAMBDA"/>
    <property type="match status" value="1"/>
</dbReference>
<dbReference type="Gene3D" id="1.10.150.110">
    <property type="entry name" value="DNA polymerase beta, N-terminal domain-like"/>
    <property type="match status" value="1"/>
</dbReference>
<evidence type="ECO:0000256" key="9">
    <source>
        <dbReference type="ARBA" id="ARBA00023125"/>
    </source>
</evidence>
<dbReference type="InterPro" id="IPR002054">
    <property type="entry name" value="DNA-dir_DNA_pol_X"/>
</dbReference>
<dbReference type="InterPro" id="IPR028207">
    <property type="entry name" value="DNA_pol_B_palm_palm"/>
</dbReference>
<comment type="caution">
    <text evidence="15">The sequence shown here is derived from an EMBL/GenBank/DDBJ whole genome shotgun (WGS) entry which is preliminary data.</text>
</comment>
<evidence type="ECO:0000259" key="14">
    <source>
        <dbReference type="SMART" id="SM00483"/>
    </source>
</evidence>
<keyword evidence="7" id="KW-0227">DNA damage</keyword>
<dbReference type="Pfam" id="PF14792">
    <property type="entry name" value="DNA_pol_B_palm"/>
    <property type="match status" value="1"/>
</dbReference>
<evidence type="ECO:0000256" key="2">
    <source>
        <dbReference type="ARBA" id="ARBA00012417"/>
    </source>
</evidence>
<dbReference type="EC" id="2.7.7.7" evidence="2"/>
<dbReference type="Gene3D" id="1.10.150.20">
    <property type="entry name" value="5' to 3' exonuclease, C-terminal subdomain"/>
    <property type="match status" value="1"/>
</dbReference>
<feature type="compositionally biased region" description="Polar residues" evidence="13">
    <location>
        <begin position="298"/>
        <end position="307"/>
    </location>
</feature>
<keyword evidence="4" id="KW-0808">Transferase</keyword>
<dbReference type="InterPro" id="IPR010996">
    <property type="entry name" value="HHH_MUS81"/>
</dbReference>
<dbReference type="InterPro" id="IPR027421">
    <property type="entry name" value="DNA_pol_lamdba_lyase_dom_sf"/>
</dbReference>
<sequence>MNRDYAMSNADLAAKQAYFDEQKLLDISDDEASYDDGVADEIGRAMAEMKPPLPRLTRQPSSFLGPTPKEVKADFETHTTSRRAVMRDETMTLTRSATALEMELTQSFPVTKPRTRQLSNVEADSNSKMKRVTSLPSMTGLDQTPFYIQMGVVPRELKNGKKVKPADNIKLVPESQQLLRGKIVYYYPNDDVSMVRRTRIHKVIQLGAAWVNKWRDDITHILVDDASHTYTQLLRHLNRAGFPKNVVLARFDTYITQCIQFGTLMDPSAARFSVKGAPQRVQASQVPDTQAAAAAETSGESQTSLQIKPTRKQKDAVLFQRTDSVPTESTPSQTVEKVPESPLQERVEDSFVMPSSGAAEEPPEATIPDVSFGDELLQAIRETKAIAHLPIDDEEDEGSPTPSVIGGYDADFGTGEEPLEMPTKARKKKDVVPAEFRATYTKKKGFDQSGFQCMDPSTGGYSSQNPNACTIQILEEMGRHYDQMQDQWRTLAYRRGVTTLKKQTTKISTAKQAAALPFIGSRLAEKIEEIVLTNRLRKLDNTKDDPLDQVLRLFLGVYSAGLVQANKWIQAGYRTLEDLVKAKLTDSQKVGVEHYADFNARIPRAEVAAHGSIVTAALKRINPRFEATVMGSYRRGATDSGDIDMIITHPSASISQIRTTVFEHLVPSLFTSGFLKASLATMRRHDASGTKWHGASCLPSSTVWRRMDFLVVPAHEMGAALIYFTGNDIFNRSMRLLARKKGMRLNQKGLYKDVKRGRGGEKLNEGTLVEGRSEKRIFEILGVPWREPWERIC</sequence>
<keyword evidence="11" id="KW-0456">Lyase</keyword>
<evidence type="ECO:0000256" key="1">
    <source>
        <dbReference type="ARBA" id="ARBA00008323"/>
    </source>
</evidence>
<evidence type="ECO:0000256" key="8">
    <source>
        <dbReference type="ARBA" id="ARBA00022932"/>
    </source>
</evidence>
<dbReference type="SUPFAM" id="SSF47802">
    <property type="entry name" value="DNA polymerase beta, N-terminal domain-like"/>
    <property type="match status" value="1"/>
</dbReference>
<comment type="catalytic activity">
    <reaction evidence="12">
        <text>DNA(n) + a 2'-deoxyribonucleoside 5'-triphosphate = DNA(n+1) + diphosphate</text>
        <dbReference type="Rhea" id="RHEA:22508"/>
        <dbReference type="Rhea" id="RHEA-COMP:17339"/>
        <dbReference type="Rhea" id="RHEA-COMP:17340"/>
        <dbReference type="ChEBI" id="CHEBI:33019"/>
        <dbReference type="ChEBI" id="CHEBI:61560"/>
        <dbReference type="ChEBI" id="CHEBI:173112"/>
        <dbReference type="EC" id="2.7.7.7"/>
    </reaction>
</comment>